<dbReference type="Proteomes" id="UP000317650">
    <property type="component" value="Chromosome 9"/>
</dbReference>
<keyword evidence="3" id="KW-1185">Reference proteome</keyword>
<sequence>MTSISTIAPASTSLSTTLGASAPLSPSPSFPSLPSSPTTTPNVRSLVARLETATLTRHRSPMALHPVEAVASAALSSGLRRCRQLHHSPRHPKQVLCHGHRHRLLPLLASVLPLLHLLPRPGRLRVRCLCIGHLINYELELQCKTLLEDNAGGAPVRSSASSNDLLENCNTICNAGESCSSVSSVREGCSNVVEIYNNVGEICSDVCKFAVLEIVATMLMAVDGKATIRNRQRWL</sequence>
<feature type="compositionally biased region" description="Low complexity" evidence="1">
    <location>
        <begin position="32"/>
        <end position="41"/>
    </location>
</feature>
<name>A0A4V4H3B5_MUSBA</name>
<evidence type="ECO:0000313" key="3">
    <source>
        <dbReference type="Proteomes" id="UP000317650"/>
    </source>
</evidence>
<feature type="region of interest" description="Disordered" evidence="1">
    <location>
        <begin position="19"/>
        <end position="41"/>
    </location>
</feature>
<protein>
    <submittedName>
        <fullName evidence="2">Uncharacterized protein</fullName>
    </submittedName>
</protein>
<proteinExistence type="predicted"/>
<gene>
    <name evidence="2" type="ORF">C4D60_Mb09t17480</name>
</gene>
<evidence type="ECO:0000313" key="2">
    <source>
        <dbReference type="EMBL" id="THU47616.1"/>
    </source>
</evidence>
<organism evidence="2 3">
    <name type="scientific">Musa balbisiana</name>
    <name type="common">Banana</name>
    <dbReference type="NCBI Taxonomy" id="52838"/>
    <lineage>
        <taxon>Eukaryota</taxon>
        <taxon>Viridiplantae</taxon>
        <taxon>Streptophyta</taxon>
        <taxon>Embryophyta</taxon>
        <taxon>Tracheophyta</taxon>
        <taxon>Spermatophyta</taxon>
        <taxon>Magnoliopsida</taxon>
        <taxon>Liliopsida</taxon>
        <taxon>Zingiberales</taxon>
        <taxon>Musaceae</taxon>
        <taxon>Musa</taxon>
    </lineage>
</organism>
<dbReference type="EMBL" id="PYDT01000010">
    <property type="protein sequence ID" value="THU47616.1"/>
    <property type="molecule type" value="Genomic_DNA"/>
</dbReference>
<reference evidence="2 3" key="1">
    <citation type="journal article" date="2019" name="Nat. Plants">
        <title>Genome sequencing of Musa balbisiana reveals subgenome evolution and function divergence in polyploid bananas.</title>
        <authorList>
            <person name="Yao X."/>
        </authorList>
    </citation>
    <scope>NUCLEOTIDE SEQUENCE [LARGE SCALE GENOMIC DNA]</scope>
    <source>
        <strain evidence="3">cv. DH-PKW</strain>
        <tissue evidence="2">Leaves</tissue>
    </source>
</reference>
<evidence type="ECO:0000256" key="1">
    <source>
        <dbReference type="SAM" id="MobiDB-lite"/>
    </source>
</evidence>
<dbReference type="AlphaFoldDB" id="A0A4V4H3B5"/>
<accession>A0A4V4H3B5</accession>
<comment type="caution">
    <text evidence="2">The sequence shown here is derived from an EMBL/GenBank/DDBJ whole genome shotgun (WGS) entry which is preliminary data.</text>
</comment>